<dbReference type="InterPro" id="IPR002560">
    <property type="entry name" value="Transposase_DDE"/>
</dbReference>
<feature type="domain" description="Transposase IS204/IS1001/IS1096/IS1165 DDE" evidence="1">
    <location>
        <begin position="1"/>
        <end position="40"/>
    </location>
</feature>
<feature type="non-terminal residue" evidence="2">
    <location>
        <position position="1"/>
    </location>
</feature>
<reference evidence="2 3" key="1">
    <citation type="submission" date="2020-08" db="EMBL/GenBank/DDBJ databases">
        <title>Listeria ohnekaius sp. nov. and Listeria portnoyii sp. nov. isolated from non-agricultural and natural environments.</title>
        <authorList>
            <person name="Weller D."/>
            <person name="Belias A.M."/>
            <person name="Liao J."/>
            <person name="Guo S."/>
            <person name="Orsi R.H."/>
            <person name="Wiedmann M."/>
        </authorList>
    </citation>
    <scope>NUCLEOTIDE SEQUENCE [LARGE SCALE GENOMIC DNA]</scope>
    <source>
        <strain evidence="2 3">FSL W9-0585</strain>
    </source>
</reference>
<dbReference type="AlphaFoldDB" id="A0A7W1YHP0"/>
<dbReference type="Pfam" id="PF01610">
    <property type="entry name" value="DDE_Tnp_ISL3"/>
    <property type="match status" value="1"/>
</dbReference>
<dbReference type="EMBL" id="JABJVM010000065">
    <property type="protein sequence ID" value="MBA3927947.1"/>
    <property type="molecule type" value="Genomic_DNA"/>
</dbReference>
<protein>
    <submittedName>
        <fullName evidence="2">ISL3 family transposase</fullName>
    </submittedName>
</protein>
<evidence type="ECO:0000313" key="3">
    <source>
        <dbReference type="Proteomes" id="UP000548787"/>
    </source>
</evidence>
<comment type="caution">
    <text evidence="2">The sequence shown here is derived from an EMBL/GenBank/DDBJ whole genome shotgun (WGS) entry which is preliminary data.</text>
</comment>
<keyword evidence="3" id="KW-1185">Reference proteome</keyword>
<accession>A0A7W1YHP0</accession>
<organism evidence="2 3">
    <name type="scientific">Listeria rustica</name>
    <dbReference type="NCBI Taxonomy" id="2713503"/>
    <lineage>
        <taxon>Bacteria</taxon>
        <taxon>Bacillati</taxon>
        <taxon>Bacillota</taxon>
        <taxon>Bacilli</taxon>
        <taxon>Bacillales</taxon>
        <taxon>Listeriaceae</taxon>
        <taxon>Listeria</taxon>
    </lineage>
</organism>
<evidence type="ECO:0000259" key="1">
    <source>
        <dbReference type="Pfam" id="PF01610"/>
    </source>
</evidence>
<proteinExistence type="predicted"/>
<dbReference type="Proteomes" id="UP000548787">
    <property type="component" value="Unassembled WGS sequence"/>
</dbReference>
<name>A0A7W1YHP0_9LIST</name>
<sequence>NAFIYPHLSNGFVEGINNRTKVLKRGAYGFQCFERFRAKILAQHFIKDFDISVG</sequence>
<evidence type="ECO:0000313" key="2">
    <source>
        <dbReference type="EMBL" id="MBA3927947.1"/>
    </source>
</evidence>
<gene>
    <name evidence="2" type="ORF">HPK16_16720</name>
</gene>